<dbReference type="EMBL" id="JACHKA010000001">
    <property type="protein sequence ID" value="MBB5985338.1"/>
    <property type="molecule type" value="Genomic_DNA"/>
</dbReference>
<organism evidence="2 3">
    <name type="scientific">Sphingobium lignivorans</name>
    <dbReference type="NCBI Taxonomy" id="2735886"/>
    <lineage>
        <taxon>Bacteria</taxon>
        <taxon>Pseudomonadati</taxon>
        <taxon>Pseudomonadota</taxon>
        <taxon>Alphaproteobacteria</taxon>
        <taxon>Sphingomonadales</taxon>
        <taxon>Sphingomonadaceae</taxon>
        <taxon>Sphingobium</taxon>
    </lineage>
</organism>
<name>A0ABR6NDI4_9SPHN</name>
<proteinExistence type="predicted"/>
<evidence type="ECO:0008006" key="4">
    <source>
        <dbReference type="Google" id="ProtNLM"/>
    </source>
</evidence>
<accession>A0ABR6NDI4</accession>
<evidence type="ECO:0000256" key="1">
    <source>
        <dbReference type="SAM" id="MobiDB-lite"/>
    </source>
</evidence>
<dbReference type="Proteomes" id="UP001138540">
    <property type="component" value="Unassembled WGS sequence"/>
</dbReference>
<dbReference type="RefSeq" id="WP_184151610.1">
    <property type="nucleotide sequence ID" value="NZ_JACHKA010000001.1"/>
</dbReference>
<gene>
    <name evidence="2" type="ORF">HNP60_001312</name>
</gene>
<feature type="region of interest" description="Disordered" evidence="1">
    <location>
        <begin position="1"/>
        <end position="23"/>
    </location>
</feature>
<evidence type="ECO:0000313" key="2">
    <source>
        <dbReference type="EMBL" id="MBB5985338.1"/>
    </source>
</evidence>
<dbReference type="InterPro" id="IPR029063">
    <property type="entry name" value="SAM-dependent_MTases_sf"/>
</dbReference>
<evidence type="ECO:0000313" key="3">
    <source>
        <dbReference type="Proteomes" id="UP001138540"/>
    </source>
</evidence>
<comment type="caution">
    <text evidence="2">The sequence shown here is derived from an EMBL/GenBank/DDBJ whole genome shotgun (WGS) entry which is preliminary data.</text>
</comment>
<sequence>MSAELSSGVTRRRNGSADEKTPRHPWDWYVEQEWVTERLLDEAPVDHDVMVLDPCCGGGNIVRALRGRSVAAFGMDLFDRGAPHFLGCNDFIGPQRTVMEAGPLSIVFNPPFSCQDGRIVRGLAERFVRRALEIATHQVAALLPLKWLASEGRCRLFTQQTPAGVWILAERPSMPPGDMIDEMGEDAFSRGKVDYMWVLWDNRLRPHLDDRGRPYAPTFWIPPRGKVA</sequence>
<dbReference type="SUPFAM" id="SSF53335">
    <property type="entry name" value="S-adenosyl-L-methionine-dependent methyltransferases"/>
    <property type="match status" value="1"/>
</dbReference>
<keyword evidence="3" id="KW-1185">Reference proteome</keyword>
<protein>
    <recommendedName>
        <fullName evidence="4">Methyltransferase</fullName>
    </recommendedName>
</protein>
<reference evidence="2 3" key="1">
    <citation type="submission" date="2020-08" db="EMBL/GenBank/DDBJ databases">
        <title>Exploring microbial biodiversity for novel pathways involved in the catabolism of aromatic compounds derived from lignin.</title>
        <authorList>
            <person name="Elkins J."/>
        </authorList>
    </citation>
    <scope>NUCLEOTIDE SEQUENCE [LARGE SCALE GENOMIC DNA]</scope>
    <source>
        <strain evidence="2 3">B1D3A</strain>
    </source>
</reference>